<name>A0A914APB8_PATMI</name>
<keyword evidence="2 4" id="KW-0863">Zinc-finger</keyword>
<dbReference type="InterPro" id="IPR000315">
    <property type="entry name" value="Znf_B-box"/>
</dbReference>
<protein>
    <submittedName>
        <fullName evidence="7">Uncharacterized protein</fullName>
    </submittedName>
</protein>
<dbReference type="Pfam" id="PF00097">
    <property type="entry name" value="zf-C3HC4"/>
    <property type="match status" value="1"/>
</dbReference>
<dbReference type="GeneID" id="119735596"/>
<dbReference type="Proteomes" id="UP000887568">
    <property type="component" value="Unplaced"/>
</dbReference>
<dbReference type="RefSeq" id="XP_038065287.1">
    <property type="nucleotide sequence ID" value="XM_038209359.1"/>
</dbReference>
<feature type="domain" description="B box-type" evidence="6">
    <location>
        <begin position="118"/>
        <end position="159"/>
    </location>
</feature>
<evidence type="ECO:0000256" key="3">
    <source>
        <dbReference type="ARBA" id="ARBA00022833"/>
    </source>
</evidence>
<dbReference type="InterPro" id="IPR047153">
    <property type="entry name" value="TRIM45/56/19-like"/>
</dbReference>
<dbReference type="Pfam" id="PF00643">
    <property type="entry name" value="zf-B_box"/>
    <property type="match status" value="1"/>
</dbReference>
<dbReference type="PROSITE" id="PS00518">
    <property type="entry name" value="ZF_RING_1"/>
    <property type="match status" value="1"/>
</dbReference>
<dbReference type="Gene3D" id="2.120.10.30">
    <property type="entry name" value="TolB, C-terminal domain"/>
    <property type="match status" value="1"/>
</dbReference>
<dbReference type="PANTHER" id="PTHR25462:SF296">
    <property type="entry name" value="MEIOTIC P26, ISOFORM F"/>
    <property type="match status" value="1"/>
</dbReference>
<evidence type="ECO:0000313" key="8">
    <source>
        <dbReference type="Proteomes" id="UP000887568"/>
    </source>
</evidence>
<dbReference type="SUPFAM" id="SSF101898">
    <property type="entry name" value="NHL repeat"/>
    <property type="match status" value="1"/>
</dbReference>
<keyword evidence="1" id="KW-0479">Metal-binding</keyword>
<feature type="domain" description="RING-type" evidence="5">
    <location>
        <begin position="22"/>
        <end position="64"/>
    </location>
</feature>
<dbReference type="SMART" id="SM00336">
    <property type="entry name" value="BBOX"/>
    <property type="match status" value="1"/>
</dbReference>
<sequence>MAEGEDDAMCVLDRFGEEYLNCTICQDRYKQPKILNCLHSFCKECLLKYQPSQGPVKLSCPVCRQETVILEGGVAGLKTNFPLSGIVEAFQRHEEKILASGRSSPAASERAQASLPQRSVRECRKHEGERTWFYCETCQDLVCRVCTTKTHREHEFQEIDAAALACRESLRGYLPRVGELLTGVEGALNATKNTHHLVVAAVERSRQEVTDRAMAAVAMVMDAKQRILDEIDSTEEERAKAVKEQTKSLTMLRDKMRHSLTVSEHLSSSATDEDLLSLFPIFQADLKELGDRPTTPPSTPTSFMRLLPATQPTMVDLGRLVVNTEKWKMTKKVGKWGSDKKDFDGARGVAVCPDGRIAVADMGLWTRGITFFTSDWTYEAFIKFADKPRDVASIDDRIVVADNTAAVKVYDAQRSLAFRFVTTPPGTDTKTPVNIVSVAVKKDGVIVVGDVERKVVTEHRSTDGELLRTIPTNVPPYFLDVGETDKLLLSGLDTGDVEEIDGVGTAKFTVRPVIAGEDQVSCGGVCYGEEGNFYVVVHGKESHIGHVHQYTSAGEFLGCVAQDLYDPNGIALTTRGELAVADCFSVKVYARM</sequence>
<dbReference type="SUPFAM" id="SSF57850">
    <property type="entry name" value="RING/U-box"/>
    <property type="match status" value="1"/>
</dbReference>
<dbReference type="InterPro" id="IPR018957">
    <property type="entry name" value="Znf_C3HC4_RING-type"/>
</dbReference>
<dbReference type="Gene3D" id="3.30.160.60">
    <property type="entry name" value="Classic Zinc Finger"/>
    <property type="match status" value="1"/>
</dbReference>
<dbReference type="InterPro" id="IPR017907">
    <property type="entry name" value="Znf_RING_CS"/>
</dbReference>
<evidence type="ECO:0000256" key="2">
    <source>
        <dbReference type="ARBA" id="ARBA00022771"/>
    </source>
</evidence>
<dbReference type="RefSeq" id="XP_038065288.1">
    <property type="nucleotide sequence ID" value="XM_038209360.1"/>
</dbReference>
<dbReference type="EnsemblMetazoa" id="XM_038209359.1">
    <property type="protein sequence ID" value="XP_038065287.1"/>
    <property type="gene ID" value="LOC119735596"/>
</dbReference>
<evidence type="ECO:0000313" key="7">
    <source>
        <dbReference type="EnsemblMetazoa" id="XP_038065289.1"/>
    </source>
</evidence>
<dbReference type="InterPro" id="IPR013083">
    <property type="entry name" value="Znf_RING/FYVE/PHD"/>
</dbReference>
<dbReference type="PROSITE" id="PS50089">
    <property type="entry name" value="ZF_RING_2"/>
    <property type="match status" value="1"/>
</dbReference>
<dbReference type="InterPro" id="IPR011042">
    <property type="entry name" value="6-blade_b-propeller_TolB-like"/>
</dbReference>
<dbReference type="RefSeq" id="XP_038065289.1">
    <property type="nucleotide sequence ID" value="XM_038209361.1"/>
</dbReference>
<proteinExistence type="predicted"/>
<dbReference type="OMA" id="SCRGVCY"/>
<dbReference type="CDD" id="cd19756">
    <property type="entry name" value="Bbox2"/>
    <property type="match status" value="1"/>
</dbReference>
<accession>A0A914APB8</accession>
<dbReference type="EnsemblMetazoa" id="XM_038209360.1">
    <property type="protein sequence ID" value="XP_038065288.1"/>
    <property type="gene ID" value="LOC119735596"/>
</dbReference>
<evidence type="ECO:0000259" key="6">
    <source>
        <dbReference type="PROSITE" id="PS50119"/>
    </source>
</evidence>
<keyword evidence="3" id="KW-0862">Zinc</keyword>
<dbReference type="SMART" id="SM00184">
    <property type="entry name" value="RING"/>
    <property type="match status" value="1"/>
</dbReference>
<keyword evidence="8" id="KW-1185">Reference proteome</keyword>
<dbReference type="EnsemblMetazoa" id="XM_038209361.1">
    <property type="protein sequence ID" value="XP_038065289.1"/>
    <property type="gene ID" value="LOC119735596"/>
</dbReference>
<dbReference type="PANTHER" id="PTHR25462">
    <property type="entry name" value="BONUS, ISOFORM C-RELATED"/>
    <property type="match status" value="1"/>
</dbReference>
<dbReference type="PROSITE" id="PS50119">
    <property type="entry name" value="ZF_BBOX"/>
    <property type="match status" value="1"/>
</dbReference>
<dbReference type="GO" id="GO:0008270">
    <property type="term" value="F:zinc ion binding"/>
    <property type="evidence" value="ECO:0007669"/>
    <property type="project" value="UniProtKB-KW"/>
</dbReference>
<evidence type="ECO:0000256" key="1">
    <source>
        <dbReference type="ARBA" id="ARBA00022723"/>
    </source>
</evidence>
<reference evidence="7" key="1">
    <citation type="submission" date="2022-11" db="UniProtKB">
        <authorList>
            <consortium name="EnsemblMetazoa"/>
        </authorList>
    </citation>
    <scope>IDENTIFICATION</scope>
</reference>
<dbReference type="AlphaFoldDB" id="A0A914APB8"/>
<dbReference type="SUPFAM" id="SSF57845">
    <property type="entry name" value="B-box zinc-binding domain"/>
    <property type="match status" value="1"/>
</dbReference>
<evidence type="ECO:0000256" key="4">
    <source>
        <dbReference type="PROSITE-ProRule" id="PRU00024"/>
    </source>
</evidence>
<dbReference type="Gene3D" id="3.30.40.10">
    <property type="entry name" value="Zinc/RING finger domain, C3HC4 (zinc finger)"/>
    <property type="match status" value="1"/>
</dbReference>
<evidence type="ECO:0000259" key="5">
    <source>
        <dbReference type="PROSITE" id="PS50089"/>
    </source>
</evidence>
<dbReference type="OrthoDB" id="654191at2759"/>
<dbReference type="InterPro" id="IPR001841">
    <property type="entry name" value="Znf_RING"/>
</dbReference>
<organism evidence="7 8">
    <name type="scientific">Patiria miniata</name>
    <name type="common">Bat star</name>
    <name type="synonym">Asterina miniata</name>
    <dbReference type="NCBI Taxonomy" id="46514"/>
    <lineage>
        <taxon>Eukaryota</taxon>
        <taxon>Metazoa</taxon>
        <taxon>Echinodermata</taxon>
        <taxon>Eleutherozoa</taxon>
        <taxon>Asterozoa</taxon>
        <taxon>Asteroidea</taxon>
        <taxon>Valvatacea</taxon>
        <taxon>Valvatida</taxon>
        <taxon>Asterinidae</taxon>
        <taxon>Patiria</taxon>
    </lineage>
</organism>